<evidence type="ECO:0000256" key="6">
    <source>
        <dbReference type="ARBA" id="ARBA00022989"/>
    </source>
</evidence>
<dbReference type="PANTHER" id="PTHR30472:SF37">
    <property type="entry name" value="FE(3+) DICITRATE TRANSPORT SYSTEM PERMEASE PROTEIN FECD-RELATED"/>
    <property type="match status" value="1"/>
</dbReference>
<feature type="transmembrane region" description="Helical" evidence="8">
    <location>
        <begin position="465"/>
        <end position="487"/>
    </location>
</feature>
<feature type="transmembrane region" description="Helical" evidence="8">
    <location>
        <begin position="584"/>
        <end position="607"/>
    </location>
</feature>
<keyword evidence="6 8" id="KW-1133">Transmembrane helix</keyword>
<comment type="subcellular location">
    <subcellularLocation>
        <location evidence="1">Cell membrane</location>
        <topology evidence="1">Multi-pass membrane protein</topology>
    </subcellularLocation>
</comment>
<evidence type="ECO:0000256" key="3">
    <source>
        <dbReference type="ARBA" id="ARBA00022448"/>
    </source>
</evidence>
<evidence type="ECO:0000256" key="7">
    <source>
        <dbReference type="ARBA" id="ARBA00023136"/>
    </source>
</evidence>
<dbReference type="EMBL" id="CP091430">
    <property type="protein sequence ID" value="UVI28504.1"/>
    <property type="molecule type" value="Genomic_DNA"/>
</dbReference>
<feature type="transmembrane region" description="Helical" evidence="8">
    <location>
        <begin position="540"/>
        <end position="558"/>
    </location>
</feature>
<keyword evidence="10" id="KW-1185">Reference proteome</keyword>
<dbReference type="Gene3D" id="1.10.3470.10">
    <property type="entry name" value="ABC transporter involved in vitamin B12 uptake, BtuC"/>
    <property type="match status" value="2"/>
</dbReference>
<feature type="transmembrane region" description="Helical" evidence="8">
    <location>
        <begin position="356"/>
        <end position="375"/>
    </location>
</feature>
<keyword evidence="3" id="KW-0813">Transport</keyword>
<evidence type="ECO:0000256" key="2">
    <source>
        <dbReference type="ARBA" id="ARBA00007935"/>
    </source>
</evidence>
<keyword evidence="7 8" id="KW-0472">Membrane</keyword>
<feature type="transmembrane region" description="Helical" evidence="8">
    <location>
        <begin position="68"/>
        <end position="87"/>
    </location>
</feature>
<feature type="transmembrane region" description="Helical" evidence="8">
    <location>
        <begin position="152"/>
        <end position="173"/>
    </location>
</feature>
<feature type="transmembrane region" description="Helical" evidence="8">
    <location>
        <begin position="412"/>
        <end position="432"/>
    </location>
</feature>
<accession>A0ABY5S476</accession>
<feature type="transmembrane region" description="Helical" evidence="8">
    <location>
        <begin position="199"/>
        <end position="219"/>
    </location>
</feature>
<evidence type="ECO:0000313" key="10">
    <source>
        <dbReference type="Proteomes" id="UP001057877"/>
    </source>
</evidence>
<evidence type="ECO:0000256" key="1">
    <source>
        <dbReference type="ARBA" id="ARBA00004651"/>
    </source>
</evidence>
<name>A0ABY5S476_9BACL</name>
<keyword evidence="4" id="KW-1003">Cell membrane</keyword>
<dbReference type="RefSeq" id="WP_258384593.1">
    <property type="nucleotide sequence ID" value="NZ_CP091430.1"/>
</dbReference>
<dbReference type="CDD" id="cd06550">
    <property type="entry name" value="TM_ABC_iron-siderophores_like"/>
    <property type="match status" value="2"/>
</dbReference>
<dbReference type="InterPro" id="IPR000522">
    <property type="entry name" value="ABC_transptr_permease_BtuC"/>
</dbReference>
<evidence type="ECO:0000256" key="8">
    <source>
        <dbReference type="SAM" id="Phobius"/>
    </source>
</evidence>
<feature type="transmembrane region" description="Helical" evidence="8">
    <location>
        <begin position="107"/>
        <end position="140"/>
    </location>
</feature>
<feature type="transmembrane region" description="Helical" evidence="8">
    <location>
        <begin position="312"/>
        <end position="330"/>
    </location>
</feature>
<sequence length="682" mass="71470">MMKTPAHALWRIIGVYGGGIAALIVLFFLSLCFGEAKISLQTVMDALLHRQDLPGHNIVWDMRMPRTVLGLLAGAGLAVAGALLQTITKNPLASTDTLGINSGAYFMVVLGTAFFPSVLSASPLVFAALGGALAAMIAYILGGGRAASPIRLALAGIIVSLVIESFTRAIHIFKATETQNLFLWGAGSLVQVDWSGVNYALPWVAGIVLLAILLGRSFDVLDLDEATARSLGQKVDVTRFIGLALAVLVAAVVVSVVGPIGFVGLVAPHLIRLVGLRKHRWLIPGAALWGAVLLTTADVLSRVVRSSVGEMPIGAVMAIIGAPWLVWLVLRKMKGISGSGLQMSMNVGGRPSKINFVRLTIFSFILVVSLILISMTMGGTAIPLKHLLASLFGSDGGSSYSVLLNLRLPRTFVAAGAGIALAVSGVLIQAAVRNPLADASIIGVTSGAGFGAMLILIAWPQVPVSVMPIAAMIGGAAAAACVFLFAWHKKLNPSVLILLGIAVSAFGSAGIQALIVRGSLWGSSGYIWLTGSTYGRTWEQFKLISLFLLVLLPIAWYLGRRFDLLAFGDESSTGMGLAVRNTRLASMIVGVLLAAGAVSVVGTVGFLGLIVPHAVRILIGHNTRQSIILSSLFGALLLVLTDAIGRTVLAPIEIPSGMLITLIGAPYFLFLMVRTFKRKVSS</sequence>
<feature type="transmembrane region" description="Helical" evidence="8">
    <location>
        <begin position="657"/>
        <end position="676"/>
    </location>
</feature>
<organism evidence="9 10">
    <name type="scientific">Paenibacillus spongiae</name>
    <dbReference type="NCBI Taxonomy" id="2909671"/>
    <lineage>
        <taxon>Bacteria</taxon>
        <taxon>Bacillati</taxon>
        <taxon>Bacillota</taxon>
        <taxon>Bacilli</taxon>
        <taxon>Bacillales</taxon>
        <taxon>Paenibacillaceae</taxon>
        <taxon>Paenibacillus</taxon>
    </lineage>
</organism>
<feature type="transmembrane region" description="Helical" evidence="8">
    <location>
        <begin position="494"/>
        <end position="520"/>
    </location>
</feature>
<feature type="transmembrane region" description="Helical" evidence="8">
    <location>
        <begin position="12"/>
        <end position="34"/>
    </location>
</feature>
<proteinExistence type="inferred from homology"/>
<keyword evidence="5 8" id="KW-0812">Transmembrane</keyword>
<comment type="similarity">
    <text evidence="2">Belongs to the binding-protein-dependent transport system permease family. FecCD subfamily.</text>
</comment>
<feature type="transmembrane region" description="Helical" evidence="8">
    <location>
        <begin position="439"/>
        <end position="459"/>
    </location>
</feature>
<gene>
    <name evidence="9" type="ORF">L1F29_24065</name>
</gene>
<evidence type="ECO:0000256" key="5">
    <source>
        <dbReference type="ARBA" id="ARBA00022692"/>
    </source>
</evidence>
<dbReference type="InterPro" id="IPR037294">
    <property type="entry name" value="ABC_BtuC-like"/>
</dbReference>
<evidence type="ECO:0000256" key="4">
    <source>
        <dbReference type="ARBA" id="ARBA00022475"/>
    </source>
</evidence>
<feature type="transmembrane region" description="Helical" evidence="8">
    <location>
        <begin position="240"/>
        <end position="261"/>
    </location>
</feature>
<protein>
    <submittedName>
        <fullName evidence="9">Iron ABC transporter permease</fullName>
    </submittedName>
</protein>
<dbReference type="Pfam" id="PF01032">
    <property type="entry name" value="FecCD"/>
    <property type="match status" value="2"/>
</dbReference>
<dbReference type="PANTHER" id="PTHR30472">
    <property type="entry name" value="FERRIC ENTEROBACTIN TRANSPORT SYSTEM PERMEASE PROTEIN"/>
    <property type="match status" value="1"/>
</dbReference>
<reference evidence="9" key="1">
    <citation type="submission" date="2022-01" db="EMBL/GenBank/DDBJ databases">
        <title>Paenibacillus spongiae sp. nov., isolated from marine sponge.</title>
        <authorList>
            <person name="Li Z."/>
            <person name="Zhang M."/>
        </authorList>
    </citation>
    <scope>NUCLEOTIDE SEQUENCE</scope>
    <source>
        <strain evidence="9">PHS-Z3</strain>
    </source>
</reference>
<dbReference type="SUPFAM" id="SSF81345">
    <property type="entry name" value="ABC transporter involved in vitamin B12 uptake, BtuC"/>
    <property type="match status" value="2"/>
</dbReference>
<dbReference type="Proteomes" id="UP001057877">
    <property type="component" value="Chromosome"/>
</dbReference>
<evidence type="ECO:0000313" key="9">
    <source>
        <dbReference type="EMBL" id="UVI28504.1"/>
    </source>
</evidence>